<dbReference type="SUPFAM" id="SSF159713">
    <property type="entry name" value="Dhaf3308-like"/>
    <property type="match status" value="1"/>
</dbReference>
<dbReference type="Pfam" id="PF04016">
    <property type="entry name" value="DUF364"/>
    <property type="match status" value="1"/>
</dbReference>
<evidence type="ECO:0000313" key="2">
    <source>
        <dbReference type="EMBL" id="ADI37270.1"/>
    </source>
</evidence>
<proteinExistence type="predicted"/>
<dbReference type="KEGG" id="mvo:Mvol_1615"/>
<reference evidence="2 3" key="1">
    <citation type="submission" date="2010-05" db="EMBL/GenBank/DDBJ databases">
        <title>Complete sequence of Methanococcus voltae A3.</title>
        <authorList>
            <consortium name="US DOE Joint Genome Institute"/>
            <person name="Lucas S."/>
            <person name="Copeland A."/>
            <person name="Lapidus A."/>
            <person name="Cheng J.-F."/>
            <person name="Bruce D."/>
            <person name="Goodwin L."/>
            <person name="Pitluck S."/>
            <person name="Lowry S."/>
            <person name="Clum A."/>
            <person name="Land M."/>
            <person name="Hauser L."/>
            <person name="Kyrpides N."/>
            <person name="Mikhailova N."/>
            <person name="Whitman W.B."/>
            <person name="Woyke T."/>
        </authorList>
    </citation>
    <scope>NUCLEOTIDE SEQUENCE [LARGE SCALE GENOMIC DNA]</scope>
    <source>
        <strain evidence="3">ATCC BAA-1334 / A3</strain>
    </source>
</reference>
<dbReference type="Gene3D" id="3.40.50.11590">
    <property type="match status" value="1"/>
</dbReference>
<dbReference type="OrthoDB" id="40399at2157"/>
<dbReference type="InParanoid" id="D7DQZ3"/>
<name>D7DQZ3_METV3</name>
<evidence type="ECO:0000259" key="1">
    <source>
        <dbReference type="Pfam" id="PF04016"/>
    </source>
</evidence>
<dbReference type="STRING" id="456320.Mvol_1615"/>
<dbReference type="InterPro" id="IPR007161">
    <property type="entry name" value="DUF364"/>
</dbReference>
<sequence length="266" mass="29259">MIVEQMKDKAIELIKTDLESGNLKEVILKDFSLGVPYAYTVLEFVNKDGTSKEVLGAAMVLNEGGSCNKIENTTPDIYSLLNKISSFSYTDRALAVSTINAISQYYIITQDLEKQDAVEVILNLDGVKNIGFVGNIAPIAKELQKKGDYNIYVFDRGSSCCSTGSLMDTFEYRLLPEMDALFITGSTMVNDTIDMVLDRAINSKINVLTGPTAQMHPKLLDGTKITHLGSVMVNDVNDTVMNLKLGSSCGLFQKGTKYTINVENYK</sequence>
<dbReference type="HOGENOM" id="CLU_094096_0_0_2"/>
<accession>D7DQZ3</accession>
<feature type="domain" description="Putative heavy-metal chelation" evidence="1">
    <location>
        <begin position="116"/>
        <end position="260"/>
    </location>
</feature>
<protein>
    <recommendedName>
        <fullName evidence="1">Putative heavy-metal chelation domain-containing protein</fullName>
    </recommendedName>
</protein>
<keyword evidence="3" id="KW-1185">Reference proteome</keyword>
<dbReference type="eggNOG" id="arCOG03216">
    <property type="taxonomic scope" value="Archaea"/>
</dbReference>
<evidence type="ECO:0000313" key="3">
    <source>
        <dbReference type="Proteomes" id="UP000007722"/>
    </source>
</evidence>
<gene>
    <name evidence="2" type="ordered locus">Mvol_1615</name>
</gene>
<dbReference type="EMBL" id="CP002057">
    <property type="protein sequence ID" value="ADI37270.1"/>
    <property type="molecule type" value="Genomic_DNA"/>
</dbReference>
<dbReference type="Proteomes" id="UP000007722">
    <property type="component" value="Chromosome"/>
</dbReference>
<dbReference type="AlphaFoldDB" id="D7DQZ3"/>
<organism evidence="2 3">
    <name type="scientific">Methanococcus voltae (strain ATCC BAA-1334 / A3)</name>
    <dbReference type="NCBI Taxonomy" id="456320"/>
    <lineage>
        <taxon>Archaea</taxon>
        <taxon>Methanobacteriati</taxon>
        <taxon>Methanobacteriota</taxon>
        <taxon>Methanomada group</taxon>
        <taxon>Methanococci</taxon>
        <taxon>Methanococcales</taxon>
        <taxon>Methanococcaceae</taxon>
        <taxon>Methanococcus</taxon>
    </lineage>
</organism>